<dbReference type="SUPFAM" id="SSF50978">
    <property type="entry name" value="WD40 repeat-like"/>
    <property type="match status" value="1"/>
</dbReference>
<evidence type="ECO:0000256" key="1">
    <source>
        <dbReference type="ARBA" id="ARBA00004123"/>
    </source>
</evidence>
<dbReference type="InterPro" id="IPR020472">
    <property type="entry name" value="WD40_PAC1"/>
</dbReference>
<feature type="repeat" description="WD" evidence="5">
    <location>
        <begin position="212"/>
        <end position="246"/>
    </location>
</feature>
<dbReference type="PROSITE" id="PS50896">
    <property type="entry name" value="LISH"/>
    <property type="match status" value="1"/>
</dbReference>
<dbReference type="InterPro" id="IPR015943">
    <property type="entry name" value="WD40/YVTN_repeat-like_dom_sf"/>
</dbReference>
<comment type="subcellular location">
    <subcellularLocation>
        <location evidence="1">Nucleus</location>
    </subcellularLocation>
</comment>
<feature type="compositionally biased region" description="Basic and acidic residues" evidence="6">
    <location>
        <begin position="143"/>
        <end position="152"/>
    </location>
</feature>
<organism evidence="7 8">
    <name type="scientific">Collybia nuda</name>
    <dbReference type="NCBI Taxonomy" id="64659"/>
    <lineage>
        <taxon>Eukaryota</taxon>
        <taxon>Fungi</taxon>
        <taxon>Dikarya</taxon>
        <taxon>Basidiomycota</taxon>
        <taxon>Agaricomycotina</taxon>
        <taxon>Agaricomycetes</taxon>
        <taxon>Agaricomycetidae</taxon>
        <taxon>Agaricales</taxon>
        <taxon>Tricholomatineae</taxon>
        <taxon>Clitocybaceae</taxon>
        <taxon>Collybia</taxon>
    </lineage>
</organism>
<dbReference type="Gene3D" id="2.130.10.10">
    <property type="entry name" value="YVTN repeat-like/Quinoprotein amine dehydrogenase"/>
    <property type="match status" value="1"/>
</dbReference>
<dbReference type="InterPro" id="IPR001680">
    <property type="entry name" value="WD40_rpt"/>
</dbReference>
<evidence type="ECO:0000256" key="4">
    <source>
        <dbReference type="ARBA" id="ARBA00023242"/>
    </source>
</evidence>
<keyword evidence="2 5" id="KW-0853">WD repeat</keyword>
<evidence type="ECO:0000313" key="8">
    <source>
        <dbReference type="Proteomes" id="UP000807353"/>
    </source>
</evidence>
<feature type="repeat" description="WD" evidence="5">
    <location>
        <begin position="447"/>
        <end position="493"/>
    </location>
</feature>
<dbReference type="CDD" id="cd00200">
    <property type="entry name" value="WD40"/>
    <property type="match status" value="1"/>
</dbReference>
<comment type="caution">
    <text evidence="7">The sequence shown here is derived from an EMBL/GenBank/DDBJ whole genome shotgun (WGS) entry which is preliminary data.</text>
</comment>
<feature type="repeat" description="WD" evidence="5">
    <location>
        <begin position="309"/>
        <end position="350"/>
    </location>
</feature>
<feature type="repeat" description="WD" evidence="5">
    <location>
        <begin position="392"/>
        <end position="427"/>
    </location>
</feature>
<dbReference type="PROSITE" id="PS50294">
    <property type="entry name" value="WD_REPEATS_REGION"/>
    <property type="match status" value="5"/>
</dbReference>
<keyword evidence="3" id="KW-0677">Repeat</keyword>
<reference evidence="7" key="1">
    <citation type="submission" date="2020-11" db="EMBL/GenBank/DDBJ databases">
        <authorList>
            <consortium name="DOE Joint Genome Institute"/>
            <person name="Ahrendt S."/>
            <person name="Riley R."/>
            <person name="Andreopoulos W."/>
            <person name="Labutti K."/>
            <person name="Pangilinan J."/>
            <person name="Ruiz-Duenas F.J."/>
            <person name="Barrasa J.M."/>
            <person name="Sanchez-Garcia M."/>
            <person name="Camarero S."/>
            <person name="Miyauchi S."/>
            <person name="Serrano A."/>
            <person name="Linde D."/>
            <person name="Babiker R."/>
            <person name="Drula E."/>
            <person name="Ayuso-Fernandez I."/>
            <person name="Pacheco R."/>
            <person name="Padilla G."/>
            <person name="Ferreira P."/>
            <person name="Barriuso J."/>
            <person name="Kellner H."/>
            <person name="Castanera R."/>
            <person name="Alfaro M."/>
            <person name="Ramirez L."/>
            <person name="Pisabarro A.G."/>
            <person name="Kuo A."/>
            <person name="Tritt A."/>
            <person name="Lipzen A."/>
            <person name="He G."/>
            <person name="Yan M."/>
            <person name="Ng V."/>
            <person name="Cullen D."/>
            <person name="Martin F."/>
            <person name="Rosso M.-N."/>
            <person name="Henrissat B."/>
            <person name="Hibbett D."/>
            <person name="Martinez A.T."/>
            <person name="Grigoriev I.V."/>
        </authorList>
    </citation>
    <scope>NUCLEOTIDE SEQUENCE</scope>
    <source>
        <strain evidence="7">CBS 247.69</strain>
    </source>
</reference>
<dbReference type="PROSITE" id="PS50082">
    <property type="entry name" value="WD_REPEATS_2"/>
    <property type="match status" value="5"/>
</dbReference>
<feature type="compositionally biased region" description="Low complexity" evidence="6">
    <location>
        <begin position="160"/>
        <end position="171"/>
    </location>
</feature>
<proteinExistence type="predicted"/>
<keyword evidence="8" id="KW-1185">Reference proteome</keyword>
<dbReference type="SMART" id="SM00667">
    <property type="entry name" value="LisH"/>
    <property type="match status" value="1"/>
</dbReference>
<dbReference type="EMBL" id="MU150229">
    <property type="protein sequence ID" value="KAF9469758.1"/>
    <property type="molecule type" value="Genomic_DNA"/>
</dbReference>
<dbReference type="InterPro" id="IPR036322">
    <property type="entry name" value="WD40_repeat_dom_sf"/>
</dbReference>
<dbReference type="PANTHER" id="PTHR22846:SF2">
    <property type="entry name" value="F-BOX-LIKE_WD REPEAT-CONTAINING PROTEIN EBI"/>
    <property type="match status" value="1"/>
</dbReference>
<name>A0A9P5YH17_9AGAR</name>
<dbReference type="GO" id="GO:0006357">
    <property type="term" value="P:regulation of transcription by RNA polymerase II"/>
    <property type="evidence" value="ECO:0007669"/>
    <property type="project" value="TreeGrafter"/>
</dbReference>
<gene>
    <name evidence="7" type="ORF">BDZ94DRAFT_25733</name>
</gene>
<dbReference type="InterPro" id="IPR045183">
    <property type="entry name" value="Ebi-like"/>
</dbReference>
<feature type="repeat" description="WD" evidence="5">
    <location>
        <begin position="494"/>
        <end position="528"/>
    </location>
</feature>
<dbReference type="AlphaFoldDB" id="A0A9P5YH17"/>
<dbReference type="Pfam" id="PF00400">
    <property type="entry name" value="WD40"/>
    <property type="match status" value="6"/>
</dbReference>
<dbReference type="Pfam" id="PF08513">
    <property type="entry name" value="LisH"/>
    <property type="match status" value="1"/>
</dbReference>
<sequence>MVDPIRIAAEEVNCLIYAYLQDSGYTHAAFAIRMESKLDRSPLISKHIPRGELIDLLSKSLLYLEVESHWKGDALSVNCKTPFSLLEPHKCSLEHTSVSAMQPPSISIAPLPEPTPALALKTNGNVEASKRKSSPTVGSIEGPAEKRAKRDSDDMEIDSSSESSKAKPSSAEPEKPPIPVPDLSVTKKTAKPKGRIQGPGDDFTNPRVILLLPGHKSEVFVCAFNPKKHRLLATGSKDAVVNLWDLPDPPLVGFAEQPAAPKTLDYFSKDEQGDLTSLHWNSEGTLIAIGSYDSVLRICTSSGELYFQHPQHQGPIFTTRFSKSGRWLLTASLDGTSCLWDVKERRLHKQYRCHTDCCLDVVWLNETTFATCGADQLIYILRVDEDEPIKTLSGHENEINQIKCNPSGTRLASCSDDMTARVWNVDSLSKPADAIPGLVASESIVVLEGHTHSVSAIGWCPDRSLALHPLIATSSFDGTARLWNSVTGECLKVFDDHRRPVYALSFSPDGRWLSTGSGDGWLHIYNVSLQEKEWSWYAGHDRPGVFEIDWQVHQGINRIALALECQQVAVIDVSKIPALGGVAPIVPGRPRINPPR</sequence>
<dbReference type="GO" id="GO:0034967">
    <property type="term" value="C:Set3 complex"/>
    <property type="evidence" value="ECO:0007669"/>
    <property type="project" value="TreeGrafter"/>
</dbReference>
<dbReference type="InterPro" id="IPR006594">
    <property type="entry name" value="LisH"/>
</dbReference>
<evidence type="ECO:0000256" key="3">
    <source>
        <dbReference type="ARBA" id="ARBA00022737"/>
    </source>
</evidence>
<dbReference type="SMART" id="SM00320">
    <property type="entry name" value="WD40"/>
    <property type="match status" value="7"/>
</dbReference>
<dbReference type="Gene3D" id="1.20.960.30">
    <property type="match status" value="1"/>
</dbReference>
<dbReference type="Proteomes" id="UP000807353">
    <property type="component" value="Unassembled WGS sequence"/>
</dbReference>
<accession>A0A9P5YH17</accession>
<evidence type="ECO:0000256" key="6">
    <source>
        <dbReference type="SAM" id="MobiDB-lite"/>
    </source>
</evidence>
<dbReference type="OrthoDB" id="1367865at2759"/>
<feature type="region of interest" description="Disordered" evidence="6">
    <location>
        <begin position="124"/>
        <end position="201"/>
    </location>
</feature>
<evidence type="ECO:0000256" key="5">
    <source>
        <dbReference type="PROSITE-ProRule" id="PRU00221"/>
    </source>
</evidence>
<dbReference type="PROSITE" id="PS00678">
    <property type="entry name" value="WD_REPEATS_1"/>
    <property type="match status" value="3"/>
</dbReference>
<protein>
    <submittedName>
        <fullName evidence="7">WD40-repeat-containing domain protein</fullName>
    </submittedName>
</protein>
<evidence type="ECO:0000256" key="2">
    <source>
        <dbReference type="ARBA" id="ARBA00022574"/>
    </source>
</evidence>
<dbReference type="GO" id="GO:0003714">
    <property type="term" value="F:transcription corepressor activity"/>
    <property type="evidence" value="ECO:0007669"/>
    <property type="project" value="InterPro"/>
</dbReference>
<evidence type="ECO:0000313" key="7">
    <source>
        <dbReference type="EMBL" id="KAF9469758.1"/>
    </source>
</evidence>
<dbReference type="PANTHER" id="PTHR22846">
    <property type="entry name" value="WD40 REPEAT PROTEIN"/>
    <property type="match status" value="1"/>
</dbReference>
<keyword evidence="4" id="KW-0539">Nucleus</keyword>
<dbReference type="InterPro" id="IPR019775">
    <property type="entry name" value="WD40_repeat_CS"/>
</dbReference>
<dbReference type="PRINTS" id="PR00320">
    <property type="entry name" value="GPROTEINBRPT"/>
</dbReference>